<proteinExistence type="predicted"/>
<organism evidence="3">
    <name type="scientific">marine sediment metagenome</name>
    <dbReference type="NCBI Taxonomy" id="412755"/>
    <lineage>
        <taxon>unclassified sequences</taxon>
        <taxon>metagenomes</taxon>
        <taxon>ecological metagenomes</taxon>
    </lineage>
</organism>
<gene>
    <name evidence="3" type="ORF">LCGC14_2741030</name>
</gene>
<reference evidence="3" key="1">
    <citation type="journal article" date="2015" name="Nature">
        <title>Complex archaea that bridge the gap between prokaryotes and eukaryotes.</title>
        <authorList>
            <person name="Spang A."/>
            <person name="Saw J.H."/>
            <person name="Jorgensen S.L."/>
            <person name="Zaremba-Niedzwiedzka K."/>
            <person name="Martijn J."/>
            <person name="Lind A.E."/>
            <person name="van Eijk R."/>
            <person name="Schleper C."/>
            <person name="Guy L."/>
            <person name="Ettema T.J."/>
        </authorList>
    </citation>
    <scope>NUCLEOTIDE SEQUENCE</scope>
</reference>
<evidence type="ECO:0000259" key="2">
    <source>
        <dbReference type="Pfam" id="PF07715"/>
    </source>
</evidence>
<keyword evidence="1" id="KW-0732">Signal</keyword>
<dbReference type="InterPro" id="IPR012910">
    <property type="entry name" value="Plug_dom"/>
</dbReference>
<dbReference type="Gene3D" id="2.170.130.10">
    <property type="entry name" value="TonB-dependent receptor, plug domain"/>
    <property type="match status" value="1"/>
</dbReference>
<dbReference type="AlphaFoldDB" id="A0A0F9BDB0"/>
<dbReference type="SUPFAM" id="SSF56935">
    <property type="entry name" value="Porins"/>
    <property type="match status" value="1"/>
</dbReference>
<protein>
    <recommendedName>
        <fullName evidence="2">TonB-dependent receptor plug domain-containing protein</fullName>
    </recommendedName>
</protein>
<evidence type="ECO:0000313" key="3">
    <source>
        <dbReference type="EMBL" id="KKK88649.1"/>
    </source>
</evidence>
<dbReference type="PANTHER" id="PTHR30069:SF29">
    <property type="entry name" value="HEMOGLOBIN AND HEMOGLOBIN-HAPTOGLOBIN-BINDING PROTEIN 1-RELATED"/>
    <property type="match status" value="1"/>
</dbReference>
<dbReference type="InterPro" id="IPR039426">
    <property type="entry name" value="TonB-dep_rcpt-like"/>
</dbReference>
<dbReference type="PROSITE" id="PS52016">
    <property type="entry name" value="TONB_DEPENDENT_REC_3"/>
    <property type="match status" value="1"/>
</dbReference>
<dbReference type="Pfam" id="PF07715">
    <property type="entry name" value="Plug"/>
    <property type="match status" value="1"/>
</dbReference>
<feature type="domain" description="TonB-dependent receptor plug" evidence="2">
    <location>
        <begin position="121"/>
        <end position="223"/>
    </location>
</feature>
<sequence>MRFLIKIILTGLLVGFHFFGISAQTTITLVDSKTSEPVSFAHVCFESMDKSVMQNLIADEKGLVTFEHNIPFQLAVTAIGYTTLIDTIPRSGSYTLKMEYSSFDMEGVVVTAQYSPQKADKSIYNVAVIDNRKIRQKGAVNLSQALNNELGIRISNDAALGSSMSLQGLSGEHVKILIDGVPVIGRMNGNIDLSQINMYNVDHIEVVEGPMSVVYGSNALAGAVNIITKENTRGKYSAWANSHLESVGVYNFDLGGAANFGRHSVSLTGSRNFFAGFSDPDTSRSKQWKPKLQYNLDGYYKYTGDLELMQRHWPYLVRCLLGQEVDERGALPFHGDETYRFPGYRLF</sequence>
<feature type="non-terminal residue" evidence="3">
    <location>
        <position position="347"/>
    </location>
</feature>
<dbReference type="GO" id="GO:0015344">
    <property type="term" value="F:siderophore uptake transmembrane transporter activity"/>
    <property type="evidence" value="ECO:0007669"/>
    <property type="project" value="TreeGrafter"/>
</dbReference>
<dbReference type="EMBL" id="LAZR01049862">
    <property type="protein sequence ID" value="KKK88649.1"/>
    <property type="molecule type" value="Genomic_DNA"/>
</dbReference>
<accession>A0A0F9BDB0</accession>
<dbReference type="GO" id="GO:0044718">
    <property type="term" value="P:siderophore transmembrane transport"/>
    <property type="evidence" value="ECO:0007669"/>
    <property type="project" value="TreeGrafter"/>
</dbReference>
<evidence type="ECO:0000256" key="1">
    <source>
        <dbReference type="ARBA" id="ARBA00022729"/>
    </source>
</evidence>
<dbReference type="PANTHER" id="PTHR30069">
    <property type="entry name" value="TONB-DEPENDENT OUTER MEMBRANE RECEPTOR"/>
    <property type="match status" value="1"/>
</dbReference>
<dbReference type="GO" id="GO:0009279">
    <property type="term" value="C:cell outer membrane"/>
    <property type="evidence" value="ECO:0007669"/>
    <property type="project" value="TreeGrafter"/>
</dbReference>
<name>A0A0F9BDB0_9ZZZZ</name>
<comment type="caution">
    <text evidence="3">The sequence shown here is derived from an EMBL/GenBank/DDBJ whole genome shotgun (WGS) entry which is preliminary data.</text>
</comment>
<dbReference type="InterPro" id="IPR037066">
    <property type="entry name" value="Plug_dom_sf"/>
</dbReference>